<gene>
    <name evidence="3" type="ORF">MM415A00412_0027</name>
    <name evidence="2" type="ORF">MM415B00498_0023</name>
</gene>
<organism evidence="3">
    <name type="scientific">viral metagenome</name>
    <dbReference type="NCBI Taxonomy" id="1070528"/>
    <lineage>
        <taxon>unclassified sequences</taxon>
        <taxon>metagenomes</taxon>
        <taxon>organismal metagenomes</taxon>
    </lineage>
</organism>
<feature type="region of interest" description="Disordered" evidence="1">
    <location>
        <begin position="309"/>
        <end position="334"/>
    </location>
</feature>
<sequence length="334" mass="37067">MENEIVQFTPVSALSEITKGEIDIQIATAHKFPRSLEEFNERAIEMVSQDIETAESCIYLRPVGKDKFGKQIIVEGESVRLAEIVAACYGNIRVVATIIEQTDQHVIARGMAHDLQSNNAQSAEAIESNIDSNGKQYSNYKKLLNAKVALAKARRDAIFMVVPKALCKKITTTAKEVIAKNQKPLKERISAALNWIDRIKVDRKKVYKLLNVKGEADIGLEELEILTGIKTAIKEDPGCVNEIFDPKQGEDNPVDLTIDSDLTDLDIAISDLQNAKTLESIAEIEQQFPGLAEDAEFVKAVDAFKSKLAKEKKPVKEPEQKPTENPVQKQGKLL</sequence>
<evidence type="ECO:0000313" key="2">
    <source>
        <dbReference type="EMBL" id="QJA64408.1"/>
    </source>
</evidence>
<evidence type="ECO:0000313" key="3">
    <source>
        <dbReference type="EMBL" id="QJA82355.1"/>
    </source>
</evidence>
<feature type="compositionally biased region" description="Basic and acidic residues" evidence="1">
    <location>
        <begin position="309"/>
        <end position="322"/>
    </location>
</feature>
<reference evidence="3" key="1">
    <citation type="submission" date="2020-03" db="EMBL/GenBank/DDBJ databases">
        <title>The deep terrestrial virosphere.</title>
        <authorList>
            <person name="Holmfeldt K."/>
            <person name="Nilsson E."/>
            <person name="Simone D."/>
            <person name="Lopez-Fernandez M."/>
            <person name="Wu X."/>
            <person name="de Brujin I."/>
            <person name="Lundin D."/>
            <person name="Andersson A."/>
            <person name="Bertilsson S."/>
            <person name="Dopson M."/>
        </authorList>
    </citation>
    <scope>NUCLEOTIDE SEQUENCE</scope>
    <source>
        <strain evidence="3">MM415A00412</strain>
        <strain evidence="2">MM415B00498</strain>
    </source>
</reference>
<proteinExistence type="predicted"/>
<dbReference type="EMBL" id="MT141519">
    <property type="protein sequence ID" value="QJA64408.1"/>
    <property type="molecule type" value="Genomic_DNA"/>
</dbReference>
<evidence type="ECO:0000256" key="1">
    <source>
        <dbReference type="SAM" id="MobiDB-lite"/>
    </source>
</evidence>
<dbReference type="EMBL" id="MT142485">
    <property type="protein sequence ID" value="QJA82355.1"/>
    <property type="molecule type" value="Genomic_DNA"/>
</dbReference>
<accession>A0A6M3KLT4</accession>
<protein>
    <submittedName>
        <fullName evidence="3">Uncharacterized protein</fullName>
    </submittedName>
</protein>
<dbReference type="AlphaFoldDB" id="A0A6M3KLT4"/>
<name>A0A6M3KLT4_9ZZZZ</name>